<comment type="catalytic activity">
    <reaction evidence="7">
        <text>a UDP-3-O-[(3R)-3-hydroxyacyl]-alpha-D-glucosamine + a (3R)-hydroxyacyl-[ACP] = a UDP-2-N,3-O-bis[(3R)-3-hydroxyacyl]-alpha-D-glucosamine + holo-[ACP] + H(+)</text>
        <dbReference type="Rhea" id="RHEA:53836"/>
        <dbReference type="Rhea" id="RHEA-COMP:9685"/>
        <dbReference type="Rhea" id="RHEA-COMP:9945"/>
        <dbReference type="ChEBI" id="CHEBI:15378"/>
        <dbReference type="ChEBI" id="CHEBI:64479"/>
        <dbReference type="ChEBI" id="CHEBI:78827"/>
        <dbReference type="ChEBI" id="CHEBI:137740"/>
        <dbReference type="ChEBI" id="CHEBI:137748"/>
        <dbReference type="EC" id="2.3.1.191"/>
    </reaction>
</comment>
<evidence type="ECO:0000256" key="1">
    <source>
        <dbReference type="ARBA" id="ARBA00022516"/>
    </source>
</evidence>
<dbReference type="GO" id="GO:0016410">
    <property type="term" value="F:N-acyltransferase activity"/>
    <property type="evidence" value="ECO:0007669"/>
    <property type="project" value="InterPro"/>
</dbReference>
<feature type="domain" description="Mannose-1-phosphate guanyltransferase C-terminal" evidence="9">
    <location>
        <begin position="106"/>
        <end position="184"/>
    </location>
</feature>
<dbReference type="InterPro" id="IPR056729">
    <property type="entry name" value="GMPPB_C"/>
</dbReference>
<dbReference type="GO" id="GO:0016020">
    <property type="term" value="C:membrane"/>
    <property type="evidence" value="ECO:0007669"/>
    <property type="project" value="GOC"/>
</dbReference>
<proteinExistence type="inferred from homology"/>
<dbReference type="Gene3D" id="1.20.5.170">
    <property type="match status" value="1"/>
</dbReference>
<comment type="pathway">
    <text evidence="7">Bacterial outer membrane biogenesis; LPS lipid A biosynthesis.</text>
</comment>
<dbReference type="InterPro" id="IPR018357">
    <property type="entry name" value="Hexapep_transf_CS"/>
</dbReference>
<keyword evidence="4 7" id="KW-0677">Repeat</keyword>
<dbReference type="Proteomes" id="UP000509126">
    <property type="component" value="Chromosome"/>
</dbReference>
<feature type="active site" description="Proton acceptor" evidence="7">
    <location>
        <position position="242"/>
    </location>
</feature>
<evidence type="ECO:0000313" key="10">
    <source>
        <dbReference type="EMBL" id="QKU21885.1"/>
    </source>
</evidence>
<dbReference type="PANTHER" id="PTHR43378">
    <property type="entry name" value="UDP-3-O-ACYLGLUCOSAMINE N-ACYLTRANSFERASE"/>
    <property type="match status" value="1"/>
</dbReference>
<dbReference type="InterPro" id="IPR007691">
    <property type="entry name" value="LpxD"/>
</dbReference>
<evidence type="ECO:0000256" key="3">
    <source>
        <dbReference type="ARBA" id="ARBA00022679"/>
    </source>
</evidence>
<name>A0A6N1N4E2_ACILW</name>
<evidence type="ECO:0000259" key="9">
    <source>
        <dbReference type="Pfam" id="PF25087"/>
    </source>
</evidence>
<evidence type="ECO:0000256" key="6">
    <source>
        <dbReference type="ARBA" id="ARBA00023315"/>
    </source>
</evidence>
<keyword evidence="6 7" id="KW-0012">Acyltransferase</keyword>
<keyword evidence="5 7" id="KW-0443">Lipid metabolism</keyword>
<dbReference type="NCBIfam" id="NF002060">
    <property type="entry name" value="PRK00892.1"/>
    <property type="match status" value="1"/>
</dbReference>
<feature type="domain" description="UDP-3-O-[3-hydroxymyristoyl] glucosamine N-acyltransferase non-repeat region" evidence="8">
    <location>
        <begin position="24"/>
        <end position="92"/>
    </location>
</feature>
<evidence type="ECO:0000259" key="8">
    <source>
        <dbReference type="Pfam" id="PF04613"/>
    </source>
</evidence>
<dbReference type="EMBL" id="CP054803">
    <property type="protein sequence ID" value="QKU21885.1"/>
    <property type="molecule type" value="Genomic_DNA"/>
</dbReference>
<comment type="function">
    <text evidence="7">Catalyzes the N-acylation of UDP-3-O-acylglucosamine using 3-hydroxyacyl-ACP as the acyl donor. Is involved in the biosynthesis of lipid A, a phosphorylated glycolipid that anchors the lipopolysaccharide to the outer membrane of the cell.</text>
</comment>
<protein>
    <recommendedName>
        <fullName evidence="7">UDP-3-O-acylglucosamine N-acyltransferase</fullName>
        <ecNumber evidence="7">2.3.1.191</ecNumber>
    </recommendedName>
</protein>
<dbReference type="PANTHER" id="PTHR43378:SF2">
    <property type="entry name" value="UDP-3-O-ACYLGLUCOSAMINE N-ACYLTRANSFERASE 1, MITOCHONDRIAL-RELATED"/>
    <property type="match status" value="1"/>
</dbReference>
<dbReference type="HAMAP" id="MF_00523">
    <property type="entry name" value="LpxD"/>
    <property type="match status" value="1"/>
</dbReference>
<accession>A0A6N1N4E2</accession>
<dbReference type="PROSITE" id="PS00101">
    <property type="entry name" value="HEXAPEP_TRANSFERASES"/>
    <property type="match status" value="1"/>
</dbReference>
<organism evidence="10 11">
    <name type="scientific">Acinetobacter lwoffii</name>
    <dbReference type="NCBI Taxonomy" id="28090"/>
    <lineage>
        <taxon>Bacteria</taxon>
        <taxon>Pseudomonadati</taxon>
        <taxon>Pseudomonadota</taxon>
        <taxon>Gammaproteobacteria</taxon>
        <taxon>Moraxellales</taxon>
        <taxon>Moraxellaceae</taxon>
        <taxon>Acinetobacter</taxon>
    </lineage>
</organism>
<dbReference type="Pfam" id="PF04613">
    <property type="entry name" value="LpxD"/>
    <property type="match status" value="1"/>
</dbReference>
<dbReference type="UniPathway" id="UPA00973"/>
<evidence type="ECO:0000256" key="7">
    <source>
        <dbReference type="HAMAP-Rule" id="MF_00523"/>
    </source>
</evidence>
<keyword evidence="1 7" id="KW-0444">Lipid biosynthesis</keyword>
<keyword evidence="3 7" id="KW-0808">Transferase</keyword>
<dbReference type="NCBIfam" id="TIGR01853">
    <property type="entry name" value="lipid_A_lpxD"/>
    <property type="match status" value="1"/>
</dbReference>
<keyword evidence="2 7" id="KW-0441">Lipid A biosynthesis</keyword>
<dbReference type="Gene3D" id="3.40.1390.10">
    <property type="entry name" value="MurE/MurF, N-terminal domain"/>
    <property type="match status" value="1"/>
</dbReference>
<dbReference type="AlphaFoldDB" id="A0A6N1N4E2"/>
<dbReference type="SUPFAM" id="SSF51161">
    <property type="entry name" value="Trimeric LpxA-like enzymes"/>
    <property type="match status" value="1"/>
</dbReference>
<dbReference type="GO" id="GO:0009245">
    <property type="term" value="P:lipid A biosynthetic process"/>
    <property type="evidence" value="ECO:0007669"/>
    <property type="project" value="UniProtKB-UniRule"/>
</dbReference>
<reference evidence="10 11" key="1">
    <citation type="submission" date="2019-11" db="EMBL/GenBank/DDBJ databases">
        <title>FDA dAtabase for Regulatory Grade micrObial Sequences (FDA-ARGOS): Supporting development and validation of Infectious Disease Dx tests.</title>
        <authorList>
            <person name="Patel R."/>
            <person name="Rucinski S."/>
            <person name="Tallon L."/>
            <person name="Sadzewicz L."/>
            <person name="Vavikolanu K."/>
            <person name="Mehta A."/>
            <person name="Aluvathingal J."/>
            <person name="Nadendla S."/>
            <person name="Nandy P."/>
            <person name="Geyer C."/>
            <person name="Yan Y."/>
            <person name="Sichtig H."/>
        </authorList>
    </citation>
    <scope>NUCLEOTIDE SEQUENCE [LARGE SCALE GENOMIC DNA]</scope>
    <source>
        <strain evidence="10 11">FDAARGOS_557</strain>
    </source>
</reference>
<evidence type="ECO:0000256" key="4">
    <source>
        <dbReference type="ARBA" id="ARBA00022737"/>
    </source>
</evidence>
<dbReference type="InterPro" id="IPR011004">
    <property type="entry name" value="Trimer_LpxA-like_sf"/>
</dbReference>
<dbReference type="InterPro" id="IPR020573">
    <property type="entry name" value="UDP_GlcNAc_AcTrfase_non-rep"/>
</dbReference>
<sequence length="356" mass="38421">MNHQQLQLADLARLVQGECIGQTDLRLSALASLEQATSHDLAFVNADKYVEQANQSQAGALIVTAELKQQITSHQNFIVVANPYLAFAILTHVFEKKHRQRGIESTAQIHPSAVIADDAYIGHYVVIGEHCVVGANTIVQAHVQIDDDVEIGQDCFIDSHVTLTGAAKIGNRVRIHANSVIGSEGFGFAPYQGKWHRIAQLGSVCIEDDVRIGSNCSVDRGALDDTILQQGVIIDNLVQIAHNVKIGAHTAIAAKTAVAGSVSIGKNCIIGGASAISGHLNVADNVTLTGMSMVTNNISEAGKYSSGIGLFENQKWKRTVVRLRQLADVPLTQVIKRLDHMQSQIESIESTFKLRK</sequence>
<dbReference type="Pfam" id="PF25087">
    <property type="entry name" value="GMPPB_C"/>
    <property type="match status" value="1"/>
</dbReference>
<evidence type="ECO:0000256" key="5">
    <source>
        <dbReference type="ARBA" id="ARBA00023098"/>
    </source>
</evidence>
<evidence type="ECO:0000256" key="2">
    <source>
        <dbReference type="ARBA" id="ARBA00022556"/>
    </source>
</evidence>
<dbReference type="GO" id="GO:0103118">
    <property type="term" value="F:UDP-3-O-[(3R)-3-hydroxyacyl]-glucosamine N-acyltransferase activity"/>
    <property type="evidence" value="ECO:0007669"/>
    <property type="project" value="UniProtKB-EC"/>
</dbReference>
<dbReference type="RefSeq" id="WP_174894522.1">
    <property type="nucleotide sequence ID" value="NZ_CP054803.1"/>
</dbReference>
<comment type="similarity">
    <text evidence="7">Belongs to the transferase hexapeptide repeat family. LpxD subfamily.</text>
</comment>
<evidence type="ECO:0000313" key="11">
    <source>
        <dbReference type="Proteomes" id="UP000509126"/>
    </source>
</evidence>
<dbReference type="CDD" id="cd03352">
    <property type="entry name" value="LbH_LpxD"/>
    <property type="match status" value="1"/>
</dbReference>
<comment type="subunit">
    <text evidence="7">Homotrimer.</text>
</comment>
<gene>
    <name evidence="7 10" type="primary">lpxD</name>
    <name evidence="10" type="ORF">FOB19_11040</name>
</gene>
<dbReference type="Gene3D" id="2.160.10.10">
    <property type="entry name" value="Hexapeptide repeat proteins"/>
    <property type="match status" value="1"/>
</dbReference>
<dbReference type="EC" id="2.3.1.191" evidence="7"/>